<accession>A0A9W4E3K3</accession>
<sequence length="226" mass="24474">MTPPSPGASTSPTREQATTHSFQSRSATANSAWIRSASSRSSSTRRRAACSRCSSSPTTDGIPDLHRSDDTTDHHCHRTADSMPDQRKRSPQARKDNNISGIDMIRRTRPRHGEGVSGAVVAGGGDQAAREGAWSRSAAGLREGARSRDVAGCPVRLPTPGLEWGHRAQMPHAKARSGGCHRMRRDITSCSLPTKRPPAPQRHSYTRRHQAADQDTRRTFAGVTAP</sequence>
<dbReference type="Proteomes" id="UP001153328">
    <property type="component" value="Unassembled WGS sequence"/>
</dbReference>
<keyword evidence="3" id="KW-1185">Reference proteome</keyword>
<protein>
    <submittedName>
        <fullName evidence="2">Uncharacterized protein</fullName>
    </submittedName>
</protein>
<comment type="caution">
    <text evidence="2">The sequence shown here is derived from an EMBL/GenBank/DDBJ whole genome shotgun (WGS) entry which is preliminary data.</text>
</comment>
<evidence type="ECO:0000313" key="2">
    <source>
        <dbReference type="EMBL" id="CAG7614176.1"/>
    </source>
</evidence>
<evidence type="ECO:0000256" key="1">
    <source>
        <dbReference type="SAM" id="MobiDB-lite"/>
    </source>
</evidence>
<feature type="region of interest" description="Disordered" evidence="1">
    <location>
        <begin position="1"/>
        <end position="154"/>
    </location>
</feature>
<feature type="compositionally biased region" description="Polar residues" evidence="1">
    <location>
        <begin position="14"/>
        <end position="33"/>
    </location>
</feature>
<evidence type="ECO:0000313" key="3">
    <source>
        <dbReference type="Proteomes" id="UP001153328"/>
    </source>
</evidence>
<feature type="region of interest" description="Disordered" evidence="1">
    <location>
        <begin position="188"/>
        <end position="226"/>
    </location>
</feature>
<feature type="compositionally biased region" description="Basic and acidic residues" evidence="1">
    <location>
        <begin position="63"/>
        <end position="97"/>
    </location>
</feature>
<reference evidence="2" key="1">
    <citation type="submission" date="2021-06" db="EMBL/GenBank/DDBJ databases">
        <authorList>
            <person name="Arsene-Ploetze F."/>
        </authorList>
    </citation>
    <scope>NUCLEOTIDE SEQUENCE</scope>
    <source>
        <strain evidence="2">SBRY1</strain>
    </source>
</reference>
<name>A0A9W4E3K3_9ACTN</name>
<proteinExistence type="predicted"/>
<organism evidence="2 3">
    <name type="scientific">Actinacidiphila bryophytorum</name>
    <dbReference type="NCBI Taxonomy" id="1436133"/>
    <lineage>
        <taxon>Bacteria</taxon>
        <taxon>Bacillati</taxon>
        <taxon>Actinomycetota</taxon>
        <taxon>Actinomycetes</taxon>
        <taxon>Kitasatosporales</taxon>
        <taxon>Streptomycetaceae</taxon>
        <taxon>Actinacidiphila</taxon>
    </lineage>
</organism>
<dbReference type="AlphaFoldDB" id="A0A9W4E3K3"/>
<dbReference type="EMBL" id="CAJVAX010000002">
    <property type="protein sequence ID" value="CAG7614176.1"/>
    <property type="molecule type" value="Genomic_DNA"/>
</dbReference>
<gene>
    <name evidence="2" type="ORF">SBRY_100240</name>
</gene>